<accession>A0A6J7I8D1</accession>
<gene>
    <name evidence="1" type="ORF">UFOPK3609_01735</name>
</gene>
<dbReference type="AlphaFoldDB" id="A0A6J7I8D1"/>
<sequence length="70" mass="8395">MRAEQGEDGDRDRRRARTFHRVRQEIIEVQRRVLMEERDKGHLDDEVMRAVLQELDYEEAATANSWVGRL</sequence>
<organism evidence="1">
    <name type="scientific">freshwater metagenome</name>
    <dbReference type="NCBI Taxonomy" id="449393"/>
    <lineage>
        <taxon>unclassified sequences</taxon>
        <taxon>metagenomes</taxon>
        <taxon>ecological metagenomes</taxon>
    </lineage>
</organism>
<name>A0A6J7I8D1_9ZZZZ</name>
<reference evidence="1" key="1">
    <citation type="submission" date="2020-05" db="EMBL/GenBank/DDBJ databases">
        <authorList>
            <person name="Chiriac C."/>
            <person name="Salcher M."/>
            <person name="Ghai R."/>
            <person name="Kavagutti S V."/>
        </authorList>
    </citation>
    <scope>NUCLEOTIDE SEQUENCE</scope>
</reference>
<dbReference type="EMBL" id="CAFBMQ010000313">
    <property type="protein sequence ID" value="CAB4927145.1"/>
    <property type="molecule type" value="Genomic_DNA"/>
</dbReference>
<evidence type="ECO:0000313" key="1">
    <source>
        <dbReference type="EMBL" id="CAB4927145.1"/>
    </source>
</evidence>
<proteinExistence type="predicted"/>
<protein>
    <submittedName>
        <fullName evidence="1">Unannotated protein</fullName>
    </submittedName>
</protein>